<dbReference type="InterPro" id="IPR003477">
    <property type="entry name" value="PemK-like"/>
</dbReference>
<dbReference type="RefSeq" id="WP_174861840.1">
    <property type="nucleotide sequence ID" value="NZ_BKAD01000013.1"/>
</dbReference>
<dbReference type="EMBL" id="BKAD01000013">
    <property type="protein sequence ID" value="GEP30322.1"/>
    <property type="molecule type" value="Genomic_DNA"/>
</dbReference>
<dbReference type="EC" id="3.1.-.-" evidence="1"/>
<keyword evidence="1" id="KW-0378">Hydrolase</keyword>
<dbReference type="GO" id="GO:0003677">
    <property type="term" value="F:DNA binding"/>
    <property type="evidence" value="ECO:0007669"/>
    <property type="project" value="InterPro"/>
</dbReference>
<dbReference type="GO" id="GO:0006402">
    <property type="term" value="P:mRNA catabolic process"/>
    <property type="evidence" value="ECO:0007669"/>
    <property type="project" value="TreeGrafter"/>
</dbReference>
<evidence type="ECO:0000313" key="3">
    <source>
        <dbReference type="Proteomes" id="UP000321337"/>
    </source>
</evidence>
<proteinExistence type="inferred from homology"/>
<dbReference type="SUPFAM" id="SSF50118">
    <property type="entry name" value="Cell growth inhibitor/plasmid maintenance toxic component"/>
    <property type="match status" value="1"/>
</dbReference>
<sequence>MRRGEIWLARLNPNTGAEAGKVRPVLILLNDALLATGMSPVLCIPLTSKLYKNLAGLRIAIAPRGLLLKPCYAMPEQARALDRNRFGEGSLATLTNAEMAQVEKLFIAACGMAQYLIPQH</sequence>
<protein>
    <recommendedName>
        <fullName evidence="1">mRNA interferase</fullName>
        <ecNumber evidence="1">3.1.-.-</ecNumber>
    </recommendedName>
</protein>
<accession>A0A512L787</accession>
<dbReference type="GO" id="GO:0004521">
    <property type="term" value="F:RNA endonuclease activity"/>
    <property type="evidence" value="ECO:0007669"/>
    <property type="project" value="TreeGrafter"/>
</dbReference>
<comment type="function">
    <text evidence="1">Toxic component of a type II toxin-antitoxin (TA) system.</text>
</comment>
<dbReference type="Gene3D" id="2.30.30.110">
    <property type="match status" value="1"/>
</dbReference>
<name>A0A512L787_9PROT</name>
<dbReference type="PANTHER" id="PTHR33988:SF1">
    <property type="entry name" value="ENDORIBONUCLEASE MAZF7-RELATED"/>
    <property type="match status" value="1"/>
</dbReference>
<reference evidence="2 3" key="1">
    <citation type="submission" date="2019-07" db="EMBL/GenBank/DDBJ databases">
        <title>Whole genome shotgun sequence of Thiobacillus plumbophilus NBRC 107929.</title>
        <authorList>
            <person name="Hosoyama A."/>
            <person name="Uohara A."/>
            <person name="Ohji S."/>
            <person name="Ichikawa N."/>
        </authorList>
    </citation>
    <scope>NUCLEOTIDE SEQUENCE [LARGE SCALE GENOMIC DNA]</scope>
    <source>
        <strain evidence="2 3">NBRC 107929</strain>
    </source>
</reference>
<evidence type="ECO:0000313" key="2">
    <source>
        <dbReference type="EMBL" id="GEP30322.1"/>
    </source>
</evidence>
<evidence type="ECO:0000256" key="1">
    <source>
        <dbReference type="PIRNR" id="PIRNR033490"/>
    </source>
</evidence>
<keyword evidence="3" id="KW-1185">Reference proteome</keyword>
<comment type="similarity">
    <text evidence="1">Belongs to the PemK/MazF family.</text>
</comment>
<dbReference type="GO" id="GO:0016075">
    <property type="term" value="P:rRNA catabolic process"/>
    <property type="evidence" value="ECO:0007669"/>
    <property type="project" value="TreeGrafter"/>
</dbReference>
<dbReference type="InterPro" id="IPR011067">
    <property type="entry name" value="Plasmid_toxin/cell-grow_inhib"/>
</dbReference>
<gene>
    <name evidence="2" type="ORF">TPL01_14600</name>
</gene>
<dbReference type="PIRSF" id="PIRSF033490">
    <property type="entry name" value="MazF"/>
    <property type="match status" value="1"/>
</dbReference>
<dbReference type="PANTHER" id="PTHR33988">
    <property type="entry name" value="ENDORIBONUCLEASE MAZF-RELATED"/>
    <property type="match status" value="1"/>
</dbReference>
<dbReference type="GO" id="GO:0016787">
    <property type="term" value="F:hydrolase activity"/>
    <property type="evidence" value="ECO:0007669"/>
    <property type="project" value="UniProtKB-KW"/>
</dbReference>
<keyword evidence="1" id="KW-0255">Endonuclease</keyword>
<dbReference type="Pfam" id="PF02452">
    <property type="entry name" value="PemK_toxin"/>
    <property type="match status" value="1"/>
</dbReference>
<organism evidence="2 3">
    <name type="scientific">Sulfuriferula plumbiphila</name>
    <dbReference type="NCBI Taxonomy" id="171865"/>
    <lineage>
        <taxon>Bacteria</taxon>
        <taxon>Pseudomonadati</taxon>
        <taxon>Pseudomonadota</taxon>
        <taxon>Betaproteobacteria</taxon>
        <taxon>Nitrosomonadales</taxon>
        <taxon>Sulfuricellaceae</taxon>
        <taxon>Sulfuriferula</taxon>
    </lineage>
</organism>
<keyword evidence="1" id="KW-0540">Nuclease</keyword>
<dbReference type="Proteomes" id="UP000321337">
    <property type="component" value="Unassembled WGS sequence"/>
</dbReference>
<comment type="caution">
    <text evidence="2">The sequence shown here is derived from an EMBL/GenBank/DDBJ whole genome shotgun (WGS) entry which is preliminary data.</text>
</comment>
<dbReference type="AlphaFoldDB" id="A0A512L787"/>